<evidence type="ECO:0000313" key="1">
    <source>
        <dbReference type="EMBL" id="TDN89943.1"/>
    </source>
</evidence>
<proteinExistence type="predicted"/>
<dbReference type="AlphaFoldDB" id="A0A4R6G654"/>
<gene>
    <name evidence="1" type="ORF">EV677_2012</name>
</gene>
<accession>A0A4R6G654</accession>
<dbReference type="RefSeq" id="WP_112992023.1">
    <property type="nucleotide sequence ID" value="NZ_PTLZ01000002.1"/>
</dbReference>
<name>A0A4R6G654_9BURK</name>
<reference evidence="1 2" key="1">
    <citation type="submission" date="2019-03" db="EMBL/GenBank/DDBJ databases">
        <title>Genomic Encyclopedia of Type Strains, Phase IV (KMG-IV): sequencing the most valuable type-strain genomes for metagenomic binning, comparative biology and taxonomic classification.</title>
        <authorList>
            <person name="Goeker M."/>
        </authorList>
    </citation>
    <scope>NUCLEOTIDE SEQUENCE [LARGE SCALE GENOMIC DNA]</scope>
    <source>
        <strain evidence="1 2">DSM 18555</strain>
    </source>
</reference>
<dbReference type="EMBL" id="SNWF01000005">
    <property type="protein sequence ID" value="TDN89943.1"/>
    <property type="molecule type" value="Genomic_DNA"/>
</dbReference>
<sequence>MFTILYPEIAEEALKYPGGIHAFRLPEESIPFFFVKMMPQYLLTAKINKGFKIYVVPLEVSGIVTVGLMAAFFDDSDNPLTVWRPLADEPATRQLVAALSAKNLKVHLFDEHNRELLGYAASVGMPLEAQIRLECANFHALSHPVAHALGDAAKAWFSTRTEKDDTEAISIAFDEPLFPEDIVITDMNSDRYDFHGSKGFNQTSLIKTEPGYTQEIDIILLLQRIFHPSQIFHAPKRINDGEEISDVMVITDKLCLIVQAKDSPNTDLMLQNSLERKRKKALKQLKEGITQASGAIGYLRRVRPLKFLIDGEQIEIDLANRNILSLVVVRELFDDGFTEYSELLFDFLNKIDLPCIALDYSELHNYTSYCDDADEFIFAFFEVFNYALANGQFPRLRFGMNDLFCEDGAIKFNKPR</sequence>
<dbReference type="OrthoDB" id="8399489at2"/>
<protein>
    <submittedName>
        <fullName evidence="1">Uncharacterized protein</fullName>
    </submittedName>
</protein>
<organism evidence="1 2">
    <name type="scientific">Herminiimonas fonticola</name>
    <dbReference type="NCBI Taxonomy" id="303380"/>
    <lineage>
        <taxon>Bacteria</taxon>
        <taxon>Pseudomonadati</taxon>
        <taxon>Pseudomonadota</taxon>
        <taxon>Betaproteobacteria</taxon>
        <taxon>Burkholderiales</taxon>
        <taxon>Oxalobacteraceae</taxon>
        <taxon>Herminiimonas</taxon>
    </lineage>
</organism>
<dbReference type="Proteomes" id="UP000294737">
    <property type="component" value="Unassembled WGS sequence"/>
</dbReference>
<keyword evidence="2" id="KW-1185">Reference proteome</keyword>
<evidence type="ECO:0000313" key="2">
    <source>
        <dbReference type="Proteomes" id="UP000294737"/>
    </source>
</evidence>
<comment type="caution">
    <text evidence="1">The sequence shown here is derived from an EMBL/GenBank/DDBJ whole genome shotgun (WGS) entry which is preliminary data.</text>
</comment>